<dbReference type="RefSeq" id="WP_398280477.1">
    <property type="nucleotide sequence ID" value="NZ_JBITLV010000004.1"/>
</dbReference>
<comment type="caution">
    <text evidence="3">The sequence shown here is derived from an EMBL/GenBank/DDBJ whole genome shotgun (WGS) entry which is preliminary data.</text>
</comment>
<dbReference type="Proteomes" id="UP001612915">
    <property type="component" value="Unassembled WGS sequence"/>
</dbReference>
<evidence type="ECO:0000313" key="4">
    <source>
        <dbReference type="Proteomes" id="UP001612915"/>
    </source>
</evidence>
<organism evidence="3 4">
    <name type="scientific">Spongisporangium articulatum</name>
    <dbReference type="NCBI Taxonomy" id="3362603"/>
    <lineage>
        <taxon>Bacteria</taxon>
        <taxon>Bacillati</taxon>
        <taxon>Actinomycetota</taxon>
        <taxon>Actinomycetes</taxon>
        <taxon>Kineosporiales</taxon>
        <taxon>Kineosporiaceae</taxon>
        <taxon>Spongisporangium</taxon>
    </lineage>
</organism>
<evidence type="ECO:0000256" key="1">
    <source>
        <dbReference type="SAM" id="Coils"/>
    </source>
</evidence>
<proteinExistence type="predicted"/>
<feature type="compositionally biased region" description="Low complexity" evidence="2">
    <location>
        <begin position="33"/>
        <end position="45"/>
    </location>
</feature>
<accession>A0ABW8AND8</accession>
<keyword evidence="1" id="KW-0175">Coiled coil</keyword>
<dbReference type="EMBL" id="JBITLV010000004">
    <property type="protein sequence ID" value="MFI7587890.1"/>
    <property type="molecule type" value="Genomic_DNA"/>
</dbReference>
<feature type="coiled-coil region" evidence="1">
    <location>
        <begin position="584"/>
        <end position="635"/>
    </location>
</feature>
<feature type="compositionally biased region" description="Basic and acidic residues" evidence="2">
    <location>
        <begin position="23"/>
        <end position="32"/>
    </location>
</feature>
<reference evidence="3 4" key="1">
    <citation type="submission" date="2024-10" db="EMBL/GenBank/DDBJ databases">
        <title>The Natural Products Discovery Center: Release of the First 8490 Sequenced Strains for Exploring Actinobacteria Biosynthetic Diversity.</title>
        <authorList>
            <person name="Kalkreuter E."/>
            <person name="Kautsar S.A."/>
            <person name="Yang D."/>
            <person name="Bader C.D."/>
            <person name="Teijaro C.N."/>
            <person name="Fluegel L."/>
            <person name="Davis C.M."/>
            <person name="Simpson J.R."/>
            <person name="Lauterbach L."/>
            <person name="Steele A.D."/>
            <person name="Gui C."/>
            <person name="Meng S."/>
            <person name="Li G."/>
            <person name="Viehrig K."/>
            <person name="Ye F."/>
            <person name="Su P."/>
            <person name="Kiefer A.F."/>
            <person name="Nichols A."/>
            <person name="Cepeda A.J."/>
            <person name="Yan W."/>
            <person name="Fan B."/>
            <person name="Jiang Y."/>
            <person name="Adhikari A."/>
            <person name="Zheng C.-J."/>
            <person name="Schuster L."/>
            <person name="Cowan T.M."/>
            <person name="Smanski M.J."/>
            <person name="Chevrette M.G."/>
            <person name="De Carvalho L.P.S."/>
            <person name="Shen B."/>
        </authorList>
    </citation>
    <scope>NUCLEOTIDE SEQUENCE [LARGE SCALE GENOMIC DNA]</scope>
    <source>
        <strain evidence="3 4">NPDC049639</strain>
    </source>
</reference>
<keyword evidence="4" id="KW-1185">Reference proteome</keyword>
<protein>
    <submittedName>
        <fullName evidence="3">Uncharacterized protein</fullName>
    </submittedName>
</protein>
<feature type="region of interest" description="Disordered" evidence="2">
    <location>
        <begin position="23"/>
        <end position="47"/>
    </location>
</feature>
<name>A0ABW8AND8_9ACTN</name>
<gene>
    <name evidence="3" type="ORF">ACIB24_12530</name>
</gene>
<evidence type="ECO:0000313" key="3">
    <source>
        <dbReference type="EMBL" id="MFI7587890.1"/>
    </source>
</evidence>
<evidence type="ECO:0000256" key="2">
    <source>
        <dbReference type="SAM" id="MobiDB-lite"/>
    </source>
</evidence>
<sequence>MTGEGRDPIARAYIEIKARRDHRMRDELRREGQQAGQAAGQAAGQSYGEQFWRSADGRLRDSKGRFVKVGTEIGADMGAAAGNSWSQKFWTASGSGLPGAKGRHVRSAAAIGGDAGKAWSQSFNDWASKGTSKVGGLIDGLGTKIGKIKPLWAFGGAAAVSGIGPLAGAFATAAVNAGQFAVEVAPLVATLPAVAAGGFLISKALGAIGPAMSKELSPVTKGFKAATDEAARLATVGIRPLATEFDRVNMPFVEKAMRRIGLATNFATFSYLDFLNSVEGTKAVKEVTGETAGFFERLAPDIEAVAESATRLAERVAGVTFDKLGDGADWAAEKITKFFDSITDKDVENAFDRVGGVVGDVRDGVLGVVHALQWLDDHRAEISKASDVISLGLIGIGLATGNLPLAAGAAVTLTIRHWDDLKEAWRGVQDEFEGNNSLTDTADSLQRLWGHAKQAWNDFKDDVGPEIGPFLDRLADAFRDMQPAIVGWSEVLGPAVEVLGDLLASDAGHMLMSLGLLATAMGKVAYASASMSAQVLDAFAAMTEPLAAQAQRLHLPFADSMAAFAQDARTAADRVQMSLDDVKADQARDEIKDLQGTINRLKGRKVKTEADKQLLADSKARIRELRREIAELPAKKAVGIVATYRLNIIAALKNAAREAGYGFGSVPSYKRAAGGLMEGPGTGTSDSIPAMLSHREYVQSNAAVEHYGVAAMDAINQRRVPKAALRLASGGLASLTRDATIAMGELSESKPARIARAAAAMQPAAGGIDADALGAVIATAVEQGIKRGMKRMAINMDGAPVARVVEKYSGRLL</sequence>